<evidence type="ECO:0000256" key="1">
    <source>
        <dbReference type="SAM" id="Coils"/>
    </source>
</evidence>
<name>A0A9E4T6E4_9GAMM</name>
<feature type="coiled-coil region" evidence="1">
    <location>
        <begin position="79"/>
        <end position="106"/>
    </location>
</feature>
<proteinExistence type="predicted"/>
<gene>
    <name evidence="2" type="ORF">JAZ07_16875</name>
</gene>
<reference evidence="2" key="1">
    <citation type="journal article" date="2021" name="Proc. Natl. Acad. Sci. U.S.A.">
        <title>Global biogeography of chemosynthetic symbionts reveals both localized and globally distributed symbiont groups. .</title>
        <authorList>
            <person name="Osvatic J.T."/>
            <person name="Wilkins L.G.E."/>
            <person name="Leibrecht L."/>
            <person name="Leray M."/>
            <person name="Zauner S."/>
            <person name="Polzin J."/>
            <person name="Camacho Y."/>
            <person name="Gros O."/>
            <person name="van Gils J.A."/>
            <person name="Eisen J.A."/>
            <person name="Petersen J.M."/>
            <person name="Yuen B."/>
        </authorList>
    </citation>
    <scope>NUCLEOTIDE SEQUENCE</scope>
    <source>
        <strain evidence="2">MAGclacostrist064TRANS</strain>
    </source>
</reference>
<evidence type="ECO:0000313" key="3">
    <source>
        <dbReference type="Proteomes" id="UP000886667"/>
    </source>
</evidence>
<keyword evidence="1" id="KW-0175">Coiled coil</keyword>
<dbReference type="Proteomes" id="UP000886667">
    <property type="component" value="Unassembled WGS sequence"/>
</dbReference>
<dbReference type="AlphaFoldDB" id="A0A9E4T6E4"/>
<comment type="caution">
    <text evidence="2">The sequence shown here is derived from an EMBL/GenBank/DDBJ whole genome shotgun (WGS) entry which is preliminary data.</text>
</comment>
<sequence length="121" mass="14067">MPCNSNYMKASGKEVAISQVACLLDELDGKPINRDYWRGYHPLVYNRIHDADALVAELCGKLQKVDVSQYSLEMQIWWRDHQQADKDRLEREIQSIKEEKDKEAALSKLTDYEKRLLGLTP</sequence>
<protein>
    <submittedName>
        <fullName evidence="2">Uncharacterized protein</fullName>
    </submittedName>
</protein>
<organism evidence="2 3">
    <name type="scientific">Candidatus Thiodiazotropha taylori</name>
    <dbReference type="NCBI Taxonomy" id="2792791"/>
    <lineage>
        <taxon>Bacteria</taxon>
        <taxon>Pseudomonadati</taxon>
        <taxon>Pseudomonadota</taxon>
        <taxon>Gammaproteobacteria</taxon>
        <taxon>Chromatiales</taxon>
        <taxon>Sedimenticolaceae</taxon>
        <taxon>Candidatus Thiodiazotropha</taxon>
    </lineage>
</organism>
<accession>A0A9E4T6E4</accession>
<dbReference type="EMBL" id="JAEPCM010000606">
    <property type="protein sequence ID" value="MCG7948019.1"/>
    <property type="molecule type" value="Genomic_DNA"/>
</dbReference>
<evidence type="ECO:0000313" key="2">
    <source>
        <dbReference type="EMBL" id="MCG7948019.1"/>
    </source>
</evidence>